<feature type="transmembrane region" description="Helical" evidence="6">
    <location>
        <begin position="85"/>
        <end position="110"/>
    </location>
</feature>
<evidence type="ECO:0000313" key="8">
    <source>
        <dbReference type="Proteomes" id="UP000031189"/>
    </source>
</evidence>
<keyword evidence="8" id="KW-1185">Reference proteome</keyword>
<feature type="transmembrane region" description="Helical" evidence="6">
    <location>
        <begin position="12"/>
        <end position="41"/>
    </location>
</feature>
<evidence type="ECO:0000256" key="3">
    <source>
        <dbReference type="ARBA" id="ARBA00022692"/>
    </source>
</evidence>
<evidence type="ECO:0000256" key="5">
    <source>
        <dbReference type="ARBA" id="ARBA00023136"/>
    </source>
</evidence>
<dbReference type="Pfam" id="PF06081">
    <property type="entry name" value="ArAE_1"/>
    <property type="match status" value="1"/>
</dbReference>
<proteinExistence type="predicted"/>
<dbReference type="OrthoDB" id="1653617at2"/>
<organism evidence="7 8">
    <name type="scientific">Terrisporobacter othiniensis</name>
    <dbReference type="NCBI Taxonomy" id="1577792"/>
    <lineage>
        <taxon>Bacteria</taxon>
        <taxon>Bacillati</taxon>
        <taxon>Bacillota</taxon>
        <taxon>Clostridia</taxon>
        <taxon>Peptostreptococcales</taxon>
        <taxon>Peptostreptococcaceae</taxon>
        <taxon>Terrisporobacter</taxon>
    </lineage>
</organism>
<dbReference type="PANTHER" id="PTHR30509:SF9">
    <property type="entry name" value="MULTIDRUG RESISTANCE PROTEIN MDTO"/>
    <property type="match status" value="1"/>
</dbReference>
<dbReference type="RefSeq" id="WP_039677920.1">
    <property type="nucleotide sequence ID" value="NZ_JAWGXO010000005.1"/>
</dbReference>
<dbReference type="EMBL" id="JWHR01000003">
    <property type="protein sequence ID" value="KHS58902.1"/>
    <property type="molecule type" value="Genomic_DNA"/>
</dbReference>
<gene>
    <name evidence="7" type="ORF">QX51_00405</name>
</gene>
<name>A0A0B3W915_9FIRM</name>
<evidence type="ECO:0000256" key="4">
    <source>
        <dbReference type="ARBA" id="ARBA00022989"/>
    </source>
</evidence>
<dbReference type="PANTHER" id="PTHR30509">
    <property type="entry name" value="P-HYDROXYBENZOIC ACID EFFLUX PUMP SUBUNIT-RELATED"/>
    <property type="match status" value="1"/>
</dbReference>
<evidence type="ECO:0000256" key="1">
    <source>
        <dbReference type="ARBA" id="ARBA00004651"/>
    </source>
</evidence>
<accession>A0A0B3W915</accession>
<dbReference type="AlphaFoldDB" id="A0A0B3W915"/>
<keyword evidence="4 6" id="KW-1133">Transmembrane helix</keyword>
<dbReference type="InterPro" id="IPR010343">
    <property type="entry name" value="ArAE_1"/>
</dbReference>
<dbReference type="STRING" id="1577792.QX51_00405"/>
<evidence type="ECO:0000256" key="2">
    <source>
        <dbReference type="ARBA" id="ARBA00022475"/>
    </source>
</evidence>
<sequence>MKKIGMRNIKTGIAVFFATLAGYLGIVETPVYTVSVCIFSIRNTMKDSFEVSWSRILGTLLGGIIGYLSTFFLRENIITATLGVIIIIHLCNILKISDASAIASVTFISICLGVGDNHALNYSIMRTIDTLVGVVIALIVNYSVSRTKYTEYLLVSFNSASKDCLSIIYSMIKNKDFSSSYTKLNSRYSDLQEYYNQLVDEIPYSNETYNLSDLYHSFDICEQLIHHIHGLYLIEKRVCSMDTIFNENIYNYHKKSILNLLSQYKQEKNNPEKD</sequence>
<keyword evidence="2" id="KW-1003">Cell membrane</keyword>
<evidence type="ECO:0000256" key="6">
    <source>
        <dbReference type="SAM" id="Phobius"/>
    </source>
</evidence>
<keyword evidence="3 6" id="KW-0812">Transmembrane</keyword>
<dbReference type="GO" id="GO:0005886">
    <property type="term" value="C:plasma membrane"/>
    <property type="evidence" value="ECO:0007669"/>
    <property type="project" value="UniProtKB-SubCell"/>
</dbReference>
<comment type="caution">
    <text evidence="7">The sequence shown here is derived from an EMBL/GenBank/DDBJ whole genome shotgun (WGS) entry which is preliminary data.</text>
</comment>
<feature type="transmembrane region" description="Helical" evidence="6">
    <location>
        <begin position="122"/>
        <end position="144"/>
    </location>
</feature>
<dbReference type="Proteomes" id="UP000031189">
    <property type="component" value="Unassembled WGS sequence"/>
</dbReference>
<protein>
    <submittedName>
        <fullName evidence="7">Uncharacterized protein</fullName>
    </submittedName>
</protein>
<evidence type="ECO:0000313" key="7">
    <source>
        <dbReference type="EMBL" id="KHS58902.1"/>
    </source>
</evidence>
<keyword evidence="5 6" id="KW-0472">Membrane</keyword>
<comment type="subcellular location">
    <subcellularLocation>
        <location evidence="1">Cell membrane</location>
        <topology evidence="1">Multi-pass membrane protein</topology>
    </subcellularLocation>
</comment>
<feature type="transmembrane region" description="Helical" evidence="6">
    <location>
        <begin position="53"/>
        <end position="73"/>
    </location>
</feature>
<reference evidence="7 8" key="1">
    <citation type="submission" date="2014-12" db="EMBL/GenBank/DDBJ databases">
        <title>Draft genome sequence of Terrisporobacter sp. 08-306576, isolated from the blood culture of a bacteremia patient.</title>
        <authorList>
            <person name="Lund L.C."/>
            <person name="Sydenham T.V."/>
            <person name="Hogh S.V."/>
            <person name="Skov M.N."/>
            <person name="Kemp M."/>
            <person name="Justesen U.S."/>
        </authorList>
    </citation>
    <scope>NUCLEOTIDE SEQUENCE [LARGE SCALE GENOMIC DNA]</scope>
    <source>
        <strain evidence="7 8">08-306576</strain>
    </source>
</reference>